<evidence type="ECO:0000259" key="8">
    <source>
        <dbReference type="Pfam" id="PF12821"/>
    </source>
</evidence>
<evidence type="ECO:0000313" key="10">
    <source>
        <dbReference type="EMBL" id="KAG7347546.1"/>
    </source>
</evidence>
<dbReference type="PANTHER" id="PTHR31082:SF4">
    <property type="entry name" value="PHEROMONE-REGULATED MEMBRANE PROTEIN 10"/>
    <property type="match status" value="1"/>
</dbReference>
<comment type="caution">
    <text evidence="9">The sequence shown here is derived from an EMBL/GenBank/DDBJ whole genome shotgun (WGS) entry which is preliminary data.</text>
</comment>
<reference evidence="9" key="1">
    <citation type="journal article" date="2021" name="Sci. Rep.">
        <title>Diploid genomic architecture of Nitzschia inconspicua, an elite biomass production diatom.</title>
        <authorList>
            <person name="Oliver A."/>
            <person name="Podell S."/>
            <person name="Pinowska A."/>
            <person name="Traller J.C."/>
            <person name="Smith S.R."/>
            <person name="McClure R."/>
            <person name="Beliaev A."/>
            <person name="Bohutskyi P."/>
            <person name="Hill E.A."/>
            <person name="Rabines A."/>
            <person name="Zheng H."/>
            <person name="Allen L.Z."/>
            <person name="Kuo A."/>
            <person name="Grigoriev I.V."/>
            <person name="Allen A.E."/>
            <person name="Hazlebeck D."/>
            <person name="Allen E.E."/>
        </authorList>
    </citation>
    <scope>NUCLEOTIDE SEQUENCE</scope>
    <source>
        <strain evidence="9">Hildebrandi</strain>
    </source>
</reference>
<dbReference type="EMBL" id="JAGRRH010000044">
    <property type="protein sequence ID" value="KAG7338974.1"/>
    <property type="molecule type" value="Genomic_DNA"/>
</dbReference>
<gene>
    <name evidence="10" type="ORF">IV203_016251</name>
    <name evidence="9" type="ORF">IV203_017465</name>
</gene>
<proteinExistence type="inferred from homology"/>
<evidence type="ECO:0000256" key="4">
    <source>
        <dbReference type="ARBA" id="ARBA00023136"/>
    </source>
</evidence>
<comment type="similarity">
    <text evidence="5">Belongs to the ThrE exporter (TC 2.A.79) family.</text>
</comment>
<dbReference type="PANTHER" id="PTHR31082">
    <property type="entry name" value="PHEROMONE-REGULATED MEMBRANE PROTEIN 10"/>
    <property type="match status" value="1"/>
</dbReference>
<dbReference type="Pfam" id="PF06738">
    <property type="entry name" value="ThrE"/>
    <property type="match status" value="1"/>
</dbReference>
<evidence type="ECO:0000313" key="11">
    <source>
        <dbReference type="Proteomes" id="UP000693970"/>
    </source>
</evidence>
<feature type="transmembrane region" description="Helical" evidence="6">
    <location>
        <begin position="622"/>
        <end position="647"/>
    </location>
</feature>
<dbReference type="GO" id="GO:0022857">
    <property type="term" value="F:transmembrane transporter activity"/>
    <property type="evidence" value="ECO:0007669"/>
    <property type="project" value="InterPro"/>
</dbReference>
<evidence type="ECO:0000256" key="3">
    <source>
        <dbReference type="ARBA" id="ARBA00022989"/>
    </source>
</evidence>
<comment type="subcellular location">
    <subcellularLocation>
        <location evidence="1">Membrane</location>
        <topology evidence="1">Multi-pass membrane protein</topology>
    </subcellularLocation>
</comment>
<keyword evidence="2 6" id="KW-0812">Transmembrane</keyword>
<dbReference type="AlphaFoldDB" id="A0A9K3K8A7"/>
<dbReference type="OrthoDB" id="43949at2759"/>
<protein>
    <submittedName>
        <fullName evidence="9">Threonine/serine exporter</fullName>
    </submittedName>
</protein>
<feature type="transmembrane region" description="Helical" evidence="6">
    <location>
        <begin position="534"/>
        <end position="552"/>
    </location>
</feature>
<feature type="domain" description="Threonine/Serine exporter ThrE" evidence="8">
    <location>
        <begin position="513"/>
        <end position="620"/>
    </location>
</feature>
<feature type="transmembrane region" description="Helical" evidence="6">
    <location>
        <begin position="510"/>
        <end position="527"/>
    </location>
</feature>
<feature type="domain" description="Threonine/serine exporter-like N-terminal" evidence="7">
    <location>
        <begin position="334"/>
        <end position="483"/>
    </location>
</feature>
<evidence type="ECO:0000256" key="2">
    <source>
        <dbReference type="ARBA" id="ARBA00022692"/>
    </source>
</evidence>
<feature type="transmembrane region" description="Helical" evidence="6">
    <location>
        <begin position="403"/>
        <end position="423"/>
    </location>
</feature>
<evidence type="ECO:0000256" key="5">
    <source>
        <dbReference type="ARBA" id="ARBA00034125"/>
    </source>
</evidence>
<dbReference type="GO" id="GO:0016020">
    <property type="term" value="C:membrane"/>
    <property type="evidence" value="ECO:0007669"/>
    <property type="project" value="UniProtKB-SubCell"/>
</dbReference>
<keyword evidence="11" id="KW-1185">Reference proteome</keyword>
<feature type="transmembrane region" description="Helical" evidence="6">
    <location>
        <begin position="374"/>
        <end position="391"/>
    </location>
</feature>
<keyword evidence="4 6" id="KW-0472">Membrane</keyword>
<feature type="transmembrane region" description="Helical" evidence="6">
    <location>
        <begin position="558"/>
        <end position="577"/>
    </location>
</feature>
<dbReference type="Pfam" id="PF12821">
    <property type="entry name" value="ThrE_2"/>
    <property type="match status" value="1"/>
</dbReference>
<evidence type="ECO:0000256" key="1">
    <source>
        <dbReference type="ARBA" id="ARBA00004141"/>
    </source>
</evidence>
<dbReference type="EMBL" id="JAGRRH010000020">
    <property type="protein sequence ID" value="KAG7347546.1"/>
    <property type="molecule type" value="Genomic_DNA"/>
</dbReference>
<organism evidence="9 11">
    <name type="scientific">Nitzschia inconspicua</name>
    <dbReference type="NCBI Taxonomy" id="303405"/>
    <lineage>
        <taxon>Eukaryota</taxon>
        <taxon>Sar</taxon>
        <taxon>Stramenopiles</taxon>
        <taxon>Ochrophyta</taxon>
        <taxon>Bacillariophyta</taxon>
        <taxon>Bacillariophyceae</taxon>
        <taxon>Bacillariophycidae</taxon>
        <taxon>Bacillariales</taxon>
        <taxon>Bacillariaceae</taxon>
        <taxon>Nitzschia</taxon>
    </lineage>
</organism>
<evidence type="ECO:0000313" key="9">
    <source>
        <dbReference type="EMBL" id="KAG7338974.1"/>
    </source>
</evidence>
<keyword evidence="3 6" id="KW-1133">Transmembrane helix</keyword>
<dbReference type="InterPro" id="IPR010619">
    <property type="entry name" value="ThrE-like_N"/>
</dbReference>
<feature type="transmembrane region" description="Helical" evidence="6">
    <location>
        <begin position="584"/>
        <end position="602"/>
    </location>
</feature>
<dbReference type="InterPro" id="IPR051361">
    <property type="entry name" value="ThrE/Ser_Exporter"/>
</dbReference>
<evidence type="ECO:0000256" key="6">
    <source>
        <dbReference type="SAM" id="Phobius"/>
    </source>
</evidence>
<dbReference type="Proteomes" id="UP000693970">
    <property type="component" value="Unassembled WGS sequence"/>
</dbReference>
<sequence>MTTTKLNAPIGDLTRAATATSGCLSESPTQEVHLNHSVDTERNEAFQENETKITSVIYFSQSQTGDDDADDDLSSQSSGRYKWRKYAPSCSNPIKFVRWLVVGGARFAPQATQTERMAGLGGLAQCIMLLRTYMNTYGMAEDNEDDESHVLRELVRNLYKGGVPLWALEPCMQKVAEGLTGETNVEWFFLPRKTGVFCSGRTRIFGITRGYDVSLLDATEKIATRCASYASNANSMSATPATFPNPKELNDLVPRGSFNSSFRMDSWGQVDERKKSADELGREILDLASRSNGLVYFINSRGYLQSTSDKDVDDFWVVSGEERELFSRLACSDAKKMIQDMNKTRKELYPSWLLLLCRMMSGAGASAIWFNGSWIDIVFAGLLAGVIAKIAQSTILSKQEKIIFEVVASVVVGLGSGIIAAVWPEQACFEAMALAAVVDILQGFRIVFAVIEVMSKHTVAGSADLIEGVVFTGLIAMSLRFGLEAALKINIRDDITDNIYGSCDQGIDQLWYFLFVPLASIAWATLFNPNYRDLLPMAFHGTLGFIINFLLAETNTSGNMNLFIAASVLSFSAGVVSRFTGRQSVGNTVCGIYVLVPGAYLTKRFFDGGDPSAFMEVAVRGIIIGLGTWTGSIFCSPTILGSTRTLLFQSQQRFYKSNHGSVSDRAEKDDQPTNEPFTLLFF</sequence>
<accession>A0A9K3K8A7</accession>
<reference evidence="9" key="2">
    <citation type="submission" date="2021-04" db="EMBL/GenBank/DDBJ databases">
        <authorList>
            <person name="Podell S."/>
        </authorList>
    </citation>
    <scope>NUCLEOTIDE SEQUENCE</scope>
    <source>
        <strain evidence="9">Hildebrandi</strain>
    </source>
</reference>
<evidence type="ECO:0000259" key="7">
    <source>
        <dbReference type="Pfam" id="PF06738"/>
    </source>
</evidence>
<name>A0A9K3K8A7_9STRA</name>
<dbReference type="InterPro" id="IPR024528">
    <property type="entry name" value="ThrE_2"/>
</dbReference>